<dbReference type="EMBL" id="JAKIJS010000001">
    <property type="protein sequence ID" value="MCF6136418.1"/>
    <property type="molecule type" value="Genomic_DNA"/>
</dbReference>
<proteinExistence type="predicted"/>
<organism evidence="3 4">
    <name type="scientific">Pseudalkalibacillus berkeleyi</name>
    <dbReference type="NCBI Taxonomy" id="1069813"/>
    <lineage>
        <taxon>Bacteria</taxon>
        <taxon>Bacillati</taxon>
        <taxon>Bacillota</taxon>
        <taxon>Bacilli</taxon>
        <taxon>Bacillales</taxon>
        <taxon>Fictibacillaceae</taxon>
        <taxon>Pseudalkalibacillus</taxon>
    </lineage>
</organism>
<feature type="transmembrane region" description="Helical" evidence="1">
    <location>
        <begin position="43"/>
        <end position="66"/>
    </location>
</feature>
<evidence type="ECO:0000259" key="2">
    <source>
        <dbReference type="Pfam" id="PF13786"/>
    </source>
</evidence>
<reference evidence="3 4" key="1">
    <citation type="submission" date="2022-01" db="EMBL/GenBank/DDBJ databases">
        <title>Alkalihalobacillus sp. EGI L200015, a novel bacterium isolated from a salt lake sediment.</title>
        <authorList>
            <person name="Gao L."/>
            <person name="Fang B.-Z."/>
            <person name="Li W.-J."/>
        </authorList>
    </citation>
    <scope>NUCLEOTIDE SEQUENCE [LARGE SCALE GENOMIC DNA]</scope>
    <source>
        <strain evidence="3 4">KCTC 12718</strain>
    </source>
</reference>
<name>A0ABS9GY48_9BACL</name>
<keyword evidence="1" id="KW-1133">Transmembrane helix</keyword>
<dbReference type="InterPro" id="IPR025436">
    <property type="entry name" value="DUF4179"/>
</dbReference>
<gene>
    <name evidence="3" type="ORF">L2716_01665</name>
</gene>
<keyword evidence="4" id="KW-1185">Reference proteome</keyword>
<dbReference type="Proteomes" id="UP001649381">
    <property type="component" value="Unassembled WGS sequence"/>
</dbReference>
<evidence type="ECO:0000313" key="4">
    <source>
        <dbReference type="Proteomes" id="UP001649381"/>
    </source>
</evidence>
<comment type="caution">
    <text evidence="3">The sequence shown here is derived from an EMBL/GenBank/DDBJ whole genome shotgun (WGS) entry which is preliminary data.</text>
</comment>
<evidence type="ECO:0000313" key="3">
    <source>
        <dbReference type="EMBL" id="MCF6136418.1"/>
    </source>
</evidence>
<feature type="domain" description="DUF4179" evidence="2">
    <location>
        <begin position="40"/>
        <end position="129"/>
    </location>
</feature>
<protein>
    <submittedName>
        <fullName evidence="3">DUF4179 domain-containing protein</fullName>
    </submittedName>
</protein>
<dbReference type="Pfam" id="PF13786">
    <property type="entry name" value="DUF4179"/>
    <property type="match status" value="1"/>
</dbReference>
<dbReference type="RefSeq" id="WP_236331087.1">
    <property type="nucleotide sequence ID" value="NZ_JAKIJS010000001.1"/>
</dbReference>
<keyword evidence="1" id="KW-0472">Membrane</keyword>
<evidence type="ECO:0000256" key="1">
    <source>
        <dbReference type="SAM" id="Phobius"/>
    </source>
</evidence>
<sequence>MNKDWFEKETEKIEVPKEDVFNAISLGIHDGRKHRVVKKRKKALKLSTIVSSAAASLVLASGFLFAPMNDALAKVPLLGSLYEHLSVGSELFASNLVTELDEKATSKGVDITIRSAYYDGNVIGVTFKAEGEKLTIENMDVGNRPVSGFSYHLFDGLDQTHWSSSSPELKETKDGTFVGAIEFYNDQTDLPENFTLPLTFTHMADVNGKWKFDIPIEQIPPEKIEVSGQSIYDEGSYQVEMESIIKGKATTMLEYTVTVPEKGKNDEIILSVFDDQKNRLSKSHANKIDESFEDGQWKLSYRELFTSKINEDAKHLEINLDLRKREPRTFEGMSQPVPFTVKSKRFDYQINVEKIEKVNDELIIDYVLQNVAQGEFRKDLLMNFANWVRIIPTEKIENDENGELGDSFYEYVSRDNKAKLIDKEKMQFQSRIQIKDPDSFNMKDYSLVVPFENLSSNDSIIMDPIKIDLK</sequence>
<dbReference type="Gene3D" id="2.60.40.1630">
    <property type="entry name" value="bacillus anthracis domain"/>
    <property type="match status" value="1"/>
</dbReference>
<keyword evidence="1" id="KW-0812">Transmembrane</keyword>
<accession>A0ABS9GY48</accession>